<dbReference type="PANTHER" id="PTHR28259:SF1">
    <property type="entry name" value="FLUORIDE EXPORT PROTEIN 1-RELATED"/>
    <property type="match status" value="1"/>
</dbReference>
<comment type="activity regulation">
    <text evidence="10">Na(+) is not transported, but it plays an essential structural role and its presence is essential for fluoride channel function.</text>
</comment>
<feature type="transmembrane region" description="Helical" evidence="10">
    <location>
        <begin position="61"/>
        <end position="78"/>
    </location>
</feature>
<feature type="binding site" evidence="10">
    <location>
        <position position="72"/>
    </location>
    <ligand>
        <name>Na(+)</name>
        <dbReference type="ChEBI" id="CHEBI:29101"/>
        <note>structural</note>
    </ligand>
</feature>
<keyword evidence="10" id="KW-0479">Metal-binding</keyword>
<keyword evidence="12" id="KW-1185">Reference proteome</keyword>
<dbReference type="InterPro" id="IPR003691">
    <property type="entry name" value="FluC"/>
</dbReference>
<evidence type="ECO:0000256" key="8">
    <source>
        <dbReference type="ARBA" id="ARBA00035585"/>
    </source>
</evidence>
<evidence type="ECO:0000256" key="10">
    <source>
        <dbReference type="HAMAP-Rule" id="MF_00454"/>
    </source>
</evidence>
<keyword evidence="10" id="KW-0915">Sodium</keyword>
<name>A0A7K1V7Z9_9NOCA</name>
<dbReference type="GO" id="GO:0005886">
    <property type="term" value="C:plasma membrane"/>
    <property type="evidence" value="ECO:0007669"/>
    <property type="project" value="UniProtKB-SubCell"/>
</dbReference>
<sequence length="131" mass="14028">MIAVGGAIGALARYGLAQLWPTPHGGFPWATFVTNVLGCFLIGILMVAVTEIWVAHPLVRPFLGVGILGGFTTFSTYANDTRALLRPDTIVTAFVYFGVTLLCALLATLVAVRLARWAYEATRSTERKAAA</sequence>
<evidence type="ECO:0000313" key="12">
    <source>
        <dbReference type="Proteomes" id="UP000466794"/>
    </source>
</evidence>
<keyword evidence="5 10" id="KW-0472">Membrane</keyword>
<feature type="transmembrane region" description="Helical" evidence="10">
    <location>
        <begin position="27"/>
        <end position="49"/>
    </location>
</feature>
<dbReference type="GO" id="GO:0140114">
    <property type="term" value="P:cellular detoxification of fluoride"/>
    <property type="evidence" value="ECO:0007669"/>
    <property type="project" value="UniProtKB-UniRule"/>
</dbReference>
<protein>
    <recommendedName>
        <fullName evidence="10">Fluoride-specific ion channel FluC</fullName>
    </recommendedName>
</protein>
<dbReference type="PANTHER" id="PTHR28259">
    <property type="entry name" value="FLUORIDE EXPORT PROTEIN 1-RELATED"/>
    <property type="match status" value="1"/>
</dbReference>
<dbReference type="GO" id="GO:0046872">
    <property type="term" value="F:metal ion binding"/>
    <property type="evidence" value="ECO:0007669"/>
    <property type="project" value="UniProtKB-KW"/>
</dbReference>
<evidence type="ECO:0000256" key="4">
    <source>
        <dbReference type="ARBA" id="ARBA00022989"/>
    </source>
</evidence>
<comment type="caution">
    <text evidence="11">The sequence shown here is derived from an EMBL/GenBank/DDBJ whole genome shotgun (WGS) entry which is preliminary data.</text>
</comment>
<dbReference type="GO" id="GO:0062054">
    <property type="term" value="F:fluoride channel activity"/>
    <property type="evidence" value="ECO:0007669"/>
    <property type="project" value="UniProtKB-UniRule"/>
</dbReference>
<comment type="function">
    <text evidence="9 10">Fluoride-specific ion channel. Important for reducing fluoride concentration in the cell, thus reducing its toxicity.</text>
</comment>
<comment type="catalytic activity">
    <reaction evidence="8">
        <text>fluoride(in) = fluoride(out)</text>
        <dbReference type="Rhea" id="RHEA:76159"/>
        <dbReference type="ChEBI" id="CHEBI:17051"/>
    </reaction>
    <physiologicalReaction direction="left-to-right" evidence="8">
        <dbReference type="Rhea" id="RHEA:76160"/>
    </physiologicalReaction>
</comment>
<keyword evidence="10" id="KW-0813">Transport</keyword>
<accession>A0A7K1V7Z9</accession>
<evidence type="ECO:0000256" key="9">
    <source>
        <dbReference type="ARBA" id="ARBA00049940"/>
    </source>
</evidence>
<keyword evidence="10" id="KW-0406">Ion transport</keyword>
<dbReference type="EMBL" id="WRPP01000008">
    <property type="protein sequence ID" value="MVU82228.1"/>
    <property type="molecule type" value="Genomic_DNA"/>
</dbReference>
<evidence type="ECO:0000256" key="2">
    <source>
        <dbReference type="ARBA" id="ARBA00022475"/>
    </source>
</evidence>
<reference evidence="11 12" key="1">
    <citation type="submission" date="2019-12" db="EMBL/GenBank/DDBJ databases">
        <title>Nocardia sp. nov. ET3-3 isolated from soil.</title>
        <authorList>
            <person name="Kanchanasin P."/>
            <person name="Tanasupawat S."/>
            <person name="Yuki M."/>
            <person name="Kudo T."/>
        </authorList>
    </citation>
    <scope>NUCLEOTIDE SEQUENCE [LARGE SCALE GENOMIC DNA]</scope>
    <source>
        <strain evidence="11 12">ET3-3</strain>
    </source>
</reference>
<dbReference type="Proteomes" id="UP000466794">
    <property type="component" value="Unassembled WGS sequence"/>
</dbReference>
<keyword evidence="6 10" id="KW-0407">Ion channel</keyword>
<feature type="transmembrane region" description="Helical" evidence="10">
    <location>
        <begin position="90"/>
        <end position="115"/>
    </location>
</feature>
<keyword evidence="4 10" id="KW-1133">Transmembrane helix</keyword>
<keyword evidence="3 10" id="KW-0812">Transmembrane</keyword>
<evidence type="ECO:0000256" key="6">
    <source>
        <dbReference type="ARBA" id="ARBA00023303"/>
    </source>
</evidence>
<comment type="subcellular location">
    <subcellularLocation>
        <location evidence="1 10">Cell membrane</location>
        <topology evidence="1 10">Multi-pass membrane protein</topology>
    </subcellularLocation>
</comment>
<evidence type="ECO:0000313" key="11">
    <source>
        <dbReference type="EMBL" id="MVU82228.1"/>
    </source>
</evidence>
<keyword evidence="2 10" id="KW-1003">Cell membrane</keyword>
<evidence type="ECO:0000256" key="3">
    <source>
        <dbReference type="ARBA" id="ARBA00022692"/>
    </source>
</evidence>
<dbReference type="Pfam" id="PF02537">
    <property type="entry name" value="CRCB"/>
    <property type="match status" value="1"/>
</dbReference>
<dbReference type="NCBIfam" id="TIGR00494">
    <property type="entry name" value="crcB"/>
    <property type="match status" value="1"/>
</dbReference>
<evidence type="ECO:0000256" key="1">
    <source>
        <dbReference type="ARBA" id="ARBA00004651"/>
    </source>
</evidence>
<proteinExistence type="inferred from homology"/>
<comment type="similarity">
    <text evidence="7 10">Belongs to the fluoride channel Fluc/FEX (TC 1.A.43) family.</text>
</comment>
<evidence type="ECO:0000256" key="5">
    <source>
        <dbReference type="ARBA" id="ARBA00023136"/>
    </source>
</evidence>
<evidence type="ECO:0000256" key="7">
    <source>
        <dbReference type="ARBA" id="ARBA00035120"/>
    </source>
</evidence>
<dbReference type="AlphaFoldDB" id="A0A7K1V7Z9"/>
<dbReference type="HAMAP" id="MF_00454">
    <property type="entry name" value="FluC"/>
    <property type="match status" value="1"/>
</dbReference>
<feature type="binding site" evidence="10">
    <location>
        <position position="69"/>
    </location>
    <ligand>
        <name>Na(+)</name>
        <dbReference type="ChEBI" id="CHEBI:29101"/>
        <note>structural</note>
    </ligand>
</feature>
<gene>
    <name evidence="10 11" type="primary">crcB</name>
    <name evidence="10" type="synonym">fluC</name>
    <name evidence="11" type="ORF">GPX89_33955</name>
</gene>
<organism evidence="11 12">
    <name type="scientific">Nocardia terrae</name>
    <dbReference type="NCBI Taxonomy" id="2675851"/>
    <lineage>
        <taxon>Bacteria</taxon>
        <taxon>Bacillati</taxon>
        <taxon>Actinomycetota</taxon>
        <taxon>Actinomycetes</taxon>
        <taxon>Mycobacteriales</taxon>
        <taxon>Nocardiaceae</taxon>
        <taxon>Nocardia</taxon>
    </lineage>
</organism>